<protein>
    <submittedName>
        <fullName evidence="1">Putative ovule protein</fullName>
    </submittedName>
</protein>
<reference evidence="1" key="1">
    <citation type="submission" date="2015-12" db="EMBL/GenBank/DDBJ databases">
        <title>Gene expression during late stages of embryo sac development: a critical building block for successful pollen-pistil interactions.</title>
        <authorList>
            <person name="Liu Y."/>
            <person name="Joly V."/>
            <person name="Sabar M."/>
            <person name="Matton D.P."/>
        </authorList>
    </citation>
    <scope>NUCLEOTIDE SEQUENCE</scope>
</reference>
<name>A0A0V0GUQ6_SOLCH</name>
<dbReference type="AlphaFoldDB" id="A0A0V0GUQ6"/>
<dbReference type="EMBL" id="GEDG01030943">
    <property type="protein sequence ID" value="JAP11661.1"/>
    <property type="molecule type" value="Transcribed_RNA"/>
</dbReference>
<sequence length="76" mass="8693">MIRSKMSMDLITRTEDLVCNVMTVTRFLLLCASCPSWDKREMRNANECIGQMGSPPIRLVFLVGLSCLVYNNYVML</sequence>
<accession>A0A0V0GUQ6</accession>
<organism evidence="1">
    <name type="scientific">Solanum chacoense</name>
    <name type="common">Chaco potato</name>
    <dbReference type="NCBI Taxonomy" id="4108"/>
    <lineage>
        <taxon>Eukaryota</taxon>
        <taxon>Viridiplantae</taxon>
        <taxon>Streptophyta</taxon>
        <taxon>Embryophyta</taxon>
        <taxon>Tracheophyta</taxon>
        <taxon>Spermatophyta</taxon>
        <taxon>Magnoliopsida</taxon>
        <taxon>eudicotyledons</taxon>
        <taxon>Gunneridae</taxon>
        <taxon>Pentapetalae</taxon>
        <taxon>asterids</taxon>
        <taxon>lamiids</taxon>
        <taxon>Solanales</taxon>
        <taxon>Solanaceae</taxon>
        <taxon>Solanoideae</taxon>
        <taxon>Solaneae</taxon>
        <taxon>Solanum</taxon>
    </lineage>
</organism>
<proteinExistence type="predicted"/>
<evidence type="ECO:0000313" key="1">
    <source>
        <dbReference type="EMBL" id="JAP11661.1"/>
    </source>
</evidence>